<gene>
    <name evidence="1" type="ORF">K443DRAFT_256084</name>
</gene>
<reference evidence="1 2" key="1">
    <citation type="submission" date="2014-04" db="EMBL/GenBank/DDBJ databases">
        <authorList>
            <consortium name="DOE Joint Genome Institute"/>
            <person name="Kuo A."/>
            <person name="Kohler A."/>
            <person name="Nagy L.G."/>
            <person name="Floudas D."/>
            <person name="Copeland A."/>
            <person name="Barry K.W."/>
            <person name="Cichocki N."/>
            <person name="Veneault-Fourrey C."/>
            <person name="LaButti K."/>
            <person name="Lindquist E.A."/>
            <person name="Lipzen A."/>
            <person name="Lundell T."/>
            <person name="Morin E."/>
            <person name="Murat C."/>
            <person name="Sun H."/>
            <person name="Tunlid A."/>
            <person name="Henrissat B."/>
            <person name="Grigoriev I.V."/>
            <person name="Hibbett D.S."/>
            <person name="Martin F."/>
            <person name="Nordberg H.P."/>
            <person name="Cantor M.N."/>
            <person name="Hua S.X."/>
        </authorList>
    </citation>
    <scope>NUCLEOTIDE SEQUENCE [LARGE SCALE GENOMIC DNA]</scope>
    <source>
        <strain evidence="1 2">LaAM-08-1</strain>
    </source>
</reference>
<evidence type="ECO:0000313" key="2">
    <source>
        <dbReference type="Proteomes" id="UP000054477"/>
    </source>
</evidence>
<protein>
    <submittedName>
        <fullName evidence="1">Uncharacterized protein</fullName>
    </submittedName>
</protein>
<name>A0A0C9WX51_9AGAR</name>
<proteinExistence type="predicted"/>
<evidence type="ECO:0000313" key="1">
    <source>
        <dbReference type="EMBL" id="KIJ97265.1"/>
    </source>
</evidence>
<accession>A0A0C9WX51</accession>
<dbReference type="Proteomes" id="UP000054477">
    <property type="component" value="Unassembled WGS sequence"/>
</dbReference>
<dbReference type="HOGENOM" id="CLU_2277922_0_0_1"/>
<sequence>MGSVTGSCVHSPQVISCPFSAFNFTQHNPILNGDQQQDPGLFRAQFISHTEICEALAATCKSTARKRLRVTRLVRRCKLDVNAFISLMQNRTPSFRTCPHSG</sequence>
<keyword evidence="2" id="KW-1185">Reference proteome</keyword>
<reference evidence="2" key="2">
    <citation type="submission" date="2015-01" db="EMBL/GenBank/DDBJ databases">
        <title>Evolutionary Origins and Diversification of the Mycorrhizal Mutualists.</title>
        <authorList>
            <consortium name="DOE Joint Genome Institute"/>
            <consortium name="Mycorrhizal Genomics Consortium"/>
            <person name="Kohler A."/>
            <person name="Kuo A."/>
            <person name="Nagy L.G."/>
            <person name="Floudas D."/>
            <person name="Copeland A."/>
            <person name="Barry K.W."/>
            <person name="Cichocki N."/>
            <person name="Veneault-Fourrey C."/>
            <person name="LaButti K."/>
            <person name="Lindquist E.A."/>
            <person name="Lipzen A."/>
            <person name="Lundell T."/>
            <person name="Morin E."/>
            <person name="Murat C."/>
            <person name="Riley R."/>
            <person name="Ohm R."/>
            <person name="Sun H."/>
            <person name="Tunlid A."/>
            <person name="Henrissat B."/>
            <person name="Grigoriev I.V."/>
            <person name="Hibbett D.S."/>
            <person name="Martin F."/>
        </authorList>
    </citation>
    <scope>NUCLEOTIDE SEQUENCE [LARGE SCALE GENOMIC DNA]</scope>
    <source>
        <strain evidence="2">LaAM-08-1</strain>
    </source>
</reference>
<dbReference type="AlphaFoldDB" id="A0A0C9WX51"/>
<dbReference type="EMBL" id="KN838698">
    <property type="protein sequence ID" value="KIJ97265.1"/>
    <property type="molecule type" value="Genomic_DNA"/>
</dbReference>
<organism evidence="1 2">
    <name type="scientific">Laccaria amethystina LaAM-08-1</name>
    <dbReference type="NCBI Taxonomy" id="1095629"/>
    <lineage>
        <taxon>Eukaryota</taxon>
        <taxon>Fungi</taxon>
        <taxon>Dikarya</taxon>
        <taxon>Basidiomycota</taxon>
        <taxon>Agaricomycotina</taxon>
        <taxon>Agaricomycetes</taxon>
        <taxon>Agaricomycetidae</taxon>
        <taxon>Agaricales</taxon>
        <taxon>Agaricineae</taxon>
        <taxon>Hydnangiaceae</taxon>
        <taxon>Laccaria</taxon>
    </lineage>
</organism>